<evidence type="ECO:0000313" key="1">
    <source>
        <dbReference type="EMBL" id="ATZ81058.1"/>
    </source>
</evidence>
<name>A0A2H4UVU5_9VIRU</name>
<organism evidence="1">
    <name type="scientific">Bodo saltans virus</name>
    <dbReference type="NCBI Taxonomy" id="2024608"/>
    <lineage>
        <taxon>Viruses</taxon>
        <taxon>Varidnaviria</taxon>
        <taxon>Bamfordvirae</taxon>
        <taxon>Nucleocytoviricota</taxon>
        <taxon>Megaviricetes</taxon>
        <taxon>Imitervirales</taxon>
        <taxon>Mimiviridae</taxon>
        <taxon>Klosneuvirinae</taxon>
        <taxon>Theiavirus</taxon>
        <taxon>Theiavirus salishense</taxon>
    </lineage>
</organism>
<reference evidence="1" key="1">
    <citation type="journal article" date="2017" name="Elife">
        <title>The kinetoplastid-infecting Bodo saltans virus (BsV), a window into the most abundant giant viruses in the sea.</title>
        <authorList>
            <person name="Deeg C.M."/>
            <person name="Chow C.-E.T."/>
            <person name="Suttle C.A."/>
        </authorList>
    </citation>
    <scope>NUCLEOTIDE SEQUENCE</scope>
    <source>
        <strain evidence="1">NG1</strain>
    </source>
</reference>
<proteinExistence type="predicted"/>
<dbReference type="Proteomes" id="UP000240325">
    <property type="component" value="Segment"/>
</dbReference>
<keyword evidence="2" id="KW-1185">Reference proteome</keyword>
<protein>
    <submittedName>
        <fullName evidence="1">Uncharacterized protein</fullName>
    </submittedName>
</protein>
<dbReference type="EMBL" id="MF782455">
    <property type="protein sequence ID" value="ATZ81058.1"/>
    <property type="molecule type" value="Genomic_DNA"/>
</dbReference>
<evidence type="ECO:0000313" key="2">
    <source>
        <dbReference type="Proteomes" id="UP000240325"/>
    </source>
</evidence>
<gene>
    <name evidence="1" type="ORF">BMW23_1013</name>
</gene>
<accession>A0A2H4UVU5</accession>
<sequence>MSPSVLYYSIVFPDQYDVILHHVYTIALSSTDNDEQGLFIKTNLSFDAYFKTVLTNETKKNIVDTFPHIQKLKEGDIFMVFNNVIYKINSEFHITTLFSDGKQTELTEKYDALGCVKTNVVVDSFAISKEFITLSVASVSTQYNGNNTIHITFGLSLSGAFKLFPKDSPSALSNGIKFDGKLELNGITSFTEKKQNIKKK</sequence>